<name>A0A0D9YM58_9ORYZ</name>
<feature type="compositionally biased region" description="Gly residues" evidence="1">
    <location>
        <begin position="202"/>
        <end position="212"/>
    </location>
</feature>
<feature type="region of interest" description="Disordered" evidence="1">
    <location>
        <begin position="174"/>
        <end position="212"/>
    </location>
</feature>
<evidence type="ECO:0000256" key="1">
    <source>
        <dbReference type="SAM" id="MobiDB-lite"/>
    </source>
</evidence>
<organism evidence="2">
    <name type="scientific">Oryza glumipatula</name>
    <dbReference type="NCBI Taxonomy" id="40148"/>
    <lineage>
        <taxon>Eukaryota</taxon>
        <taxon>Viridiplantae</taxon>
        <taxon>Streptophyta</taxon>
        <taxon>Embryophyta</taxon>
        <taxon>Tracheophyta</taxon>
        <taxon>Spermatophyta</taxon>
        <taxon>Magnoliopsida</taxon>
        <taxon>Liliopsida</taxon>
        <taxon>Poales</taxon>
        <taxon>Poaceae</taxon>
        <taxon>BOP clade</taxon>
        <taxon>Oryzoideae</taxon>
        <taxon>Oryzeae</taxon>
        <taxon>Oryzinae</taxon>
        <taxon>Oryza</taxon>
    </lineage>
</organism>
<reference evidence="2" key="1">
    <citation type="submission" date="2015-04" db="UniProtKB">
        <authorList>
            <consortium name="EnsemblPlants"/>
        </authorList>
    </citation>
    <scope>IDENTIFICATION</scope>
</reference>
<dbReference type="HOGENOM" id="CLU_113066_0_0_1"/>
<dbReference type="AlphaFoldDB" id="A0A0D9YM58"/>
<dbReference type="Proteomes" id="UP000026961">
    <property type="component" value="Chromosome 2"/>
</dbReference>
<proteinExistence type="predicted"/>
<reference evidence="2" key="2">
    <citation type="submission" date="2018-05" db="EMBL/GenBank/DDBJ databases">
        <title>OgluRS3 (Oryza glumaepatula Reference Sequence Version 3).</title>
        <authorList>
            <person name="Zhang J."/>
            <person name="Kudrna D."/>
            <person name="Lee S."/>
            <person name="Talag J."/>
            <person name="Welchert J."/>
            <person name="Wing R.A."/>
        </authorList>
    </citation>
    <scope>NUCLEOTIDE SEQUENCE [LARGE SCALE GENOMIC DNA]</scope>
</reference>
<feature type="compositionally biased region" description="Low complexity" evidence="1">
    <location>
        <begin position="178"/>
        <end position="197"/>
    </location>
</feature>
<protein>
    <submittedName>
        <fullName evidence="2">Uncharacterized protein</fullName>
    </submittedName>
</protein>
<accession>A0A0D9YM58</accession>
<feature type="region of interest" description="Disordered" evidence="1">
    <location>
        <begin position="1"/>
        <end position="113"/>
    </location>
</feature>
<feature type="compositionally biased region" description="Low complexity" evidence="1">
    <location>
        <begin position="93"/>
        <end position="106"/>
    </location>
</feature>
<evidence type="ECO:0000313" key="3">
    <source>
        <dbReference type="Proteomes" id="UP000026961"/>
    </source>
</evidence>
<dbReference type="EnsemblPlants" id="OGLUM02G03190.1">
    <property type="protein sequence ID" value="OGLUM02G03190.1"/>
    <property type="gene ID" value="OGLUM02G03190"/>
</dbReference>
<sequence length="212" mass="21944">MGHAAAADPAASASRPHQEAAAGEQGKQGAGEQEIVSVEELAELDSGDHNRSLAAMPVPTASSPPLPTSRRSKDVELHHPSSRIAARPPPNSSPCCAAALSPRAAARPPPTSSPLCCAATPSLACCRRPSARRLPPPLHCAAPPPPSCAPSPLQVRMKAEKENEKEDFPVMAMVAGLPMRMGPRGSTRRGTSPTTRRCWADLGGGTPRGGIK</sequence>
<keyword evidence="3" id="KW-1185">Reference proteome</keyword>
<evidence type="ECO:0000313" key="2">
    <source>
        <dbReference type="EnsemblPlants" id="OGLUM02G03190.1"/>
    </source>
</evidence>
<feature type="compositionally biased region" description="Low complexity" evidence="1">
    <location>
        <begin position="1"/>
        <end position="34"/>
    </location>
</feature>
<dbReference type="Gramene" id="OGLUM02G03190.1">
    <property type="protein sequence ID" value="OGLUM02G03190.1"/>
    <property type="gene ID" value="OGLUM02G03190"/>
</dbReference>